<dbReference type="InterPro" id="IPR015865">
    <property type="entry name" value="Riboflavin_kinase_bac/euk"/>
</dbReference>
<feature type="domain" description="Riboflavin kinase" evidence="12">
    <location>
        <begin position="61"/>
        <end position="214"/>
    </location>
</feature>
<dbReference type="GeneID" id="34523734"/>
<dbReference type="Gene3D" id="2.40.30.30">
    <property type="entry name" value="Riboflavin kinase-like"/>
    <property type="match status" value="1"/>
</dbReference>
<dbReference type="PANTHER" id="PTHR22749">
    <property type="entry name" value="RIBOFLAVIN KINASE/FMN ADENYLYLTRANSFERASE"/>
    <property type="match status" value="1"/>
</dbReference>
<dbReference type="OrthoDB" id="276388at2759"/>
<protein>
    <recommendedName>
        <fullName evidence="5">Riboflavin kinase</fullName>
        <ecNumber evidence="4">2.7.1.26</ecNumber>
    </recommendedName>
    <alternativeName>
        <fullName evidence="11">Flavin mononucleotide kinase 1</fullName>
    </alternativeName>
</protein>
<dbReference type="SMART" id="SM00904">
    <property type="entry name" value="Flavokinase"/>
    <property type="match status" value="1"/>
</dbReference>
<dbReference type="GO" id="GO:0009231">
    <property type="term" value="P:riboflavin biosynthetic process"/>
    <property type="evidence" value="ECO:0007669"/>
    <property type="project" value="InterPro"/>
</dbReference>
<dbReference type="InterPro" id="IPR023465">
    <property type="entry name" value="Riboflavin_kinase_dom_sf"/>
</dbReference>
<dbReference type="HOGENOM" id="CLU_048437_3_2_1"/>
<evidence type="ECO:0000256" key="7">
    <source>
        <dbReference type="ARBA" id="ARBA00022643"/>
    </source>
</evidence>
<evidence type="ECO:0000256" key="11">
    <source>
        <dbReference type="ARBA" id="ARBA00029960"/>
    </source>
</evidence>
<comment type="function">
    <text evidence="1">Catalyzes the phosphorylation of riboflavin (vitamin B2) to form flavin mononucleotide (FMN) coenzyme.</text>
</comment>
<keyword evidence="6" id="KW-0285">Flavoprotein</keyword>
<evidence type="ECO:0000256" key="2">
    <source>
        <dbReference type="ARBA" id="ARBA00005201"/>
    </source>
</evidence>
<dbReference type="GO" id="GO:0005743">
    <property type="term" value="C:mitochondrial inner membrane"/>
    <property type="evidence" value="ECO:0007669"/>
    <property type="project" value="EnsemblFungi"/>
</dbReference>
<evidence type="ECO:0000256" key="6">
    <source>
        <dbReference type="ARBA" id="ARBA00022630"/>
    </source>
</evidence>
<dbReference type="Proteomes" id="UP000006310">
    <property type="component" value="Chromosome 1"/>
</dbReference>
<evidence type="ECO:0000256" key="5">
    <source>
        <dbReference type="ARBA" id="ARBA00017394"/>
    </source>
</evidence>
<reference evidence="13 14" key="1">
    <citation type="journal article" date="2011" name="Proc. Natl. Acad. Sci. U.S.A.">
        <title>Evolutionary erosion of yeast sex chromosomes by mating-type switching accidents.</title>
        <authorList>
            <person name="Gordon J.L."/>
            <person name="Armisen D."/>
            <person name="Proux-Wera E."/>
            <person name="Oheigeartaigh S.S."/>
            <person name="Byrne K.P."/>
            <person name="Wolfe K.H."/>
        </authorList>
    </citation>
    <scope>NUCLEOTIDE SEQUENCE [LARGE SCALE GENOMIC DNA]</scope>
    <source>
        <strain evidence="14">ATCC MYA-139 / BCRC 22969 / CBS 8797 / CCRC 22969 / KCTC 17520 / NBRC 10181 / NCYC 3082</strain>
    </source>
</reference>
<evidence type="ECO:0000256" key="9">
    <source>
        <dbReference type="ARBA" id="ARBA00022741"/>
    </source>
</evidence>
<sequence length="230" mass="26228">MKLLLLRSFEFGLYLCTVLTVLQIIRTPSENNHRYAMTLRSFDKPIPETPQPPFPIVTDQYCTIVCGFGRGSSELGIPTANVAVEDLPPIVNKLDLGVYFGFAHLRPVLDRDVELVKRKDGQEVTYNYGKYLLEENGDFEVLPVVLSIGKNPFYGNNYKTVELHILHEFENNFYGAQVKFNLLGYIRPELNYTTVDALIHDINTDIGISKSTLAKPEYKRFERQVSDDSN</sequence>
<dbReference type="OMA" id="HDINTDI"/>
<evidence type="ECO:0000256" key="1">
    <source>
        <dbReference type="ARBA" id="ARBA00003572"/>
    </source>
</evidence>
<comment type="pathway">
    <text evidence="2">Cofactor biosynthesis; FMN biosynthesis; FMN from riboflavin (ATP route): step 1/1.</text>
</comment>
<evidence type="ECO:0000256" key="3">
    <source>
        <dbReference type="ARBA" id="ARBA00010108"/>
    </source>
</evidence>
<keyword evidence="7" id="KW-0288">FMN</keyword>
<dbReference type="PANTHER" id="PTHR22749:SF6">
    <property type="entry name" value="RIBOFLAVIN KINASE"/>
    <property type="match status" value="1"/>
</dbReference>
<evidence type="ECO:0000256" key="8">
    <source>
        <dbReference type="ARBA" id="ARBA00022679"/>
    </source>
</evidence>
<organism evidence="13 14">
    <name type="scientific">Huiozyma naganishii (strain ATCC MYA-139 / BCRC 22969 / CBS 8797 / KCTC 17520 / NBRC 10181 / NCYC 3082 / Yp74L-3)</name>
    <name type="common">Yeast</name>
    <name type="synonym">Kazachstania naganishii</name>
    <dbReference type="NCBI Taxonomy" id="1071383"/>
    <lineage>
        <taxon>Eukaryota</taxon>
        <taxon>Fungi</taxon>
        <taxon>Dikarya</taxon>
        <taxon>Ascomycota</taxon>
        <taxon>Saccharomycotina</taxon>
        <taxon>Saccharomycetes</taxon>
        <taxon>Saccharomycetales</taxon>
        <taxon>Saccharomycetaceae</taxon>
        <taxon>Huiozyma</taxon>
    </lineage>
</organism>
<proteinExistence type="inferred from homology"/>
<dbReference type="SUPFAM" id="SSF82114">
    <property type="entry name" value="Riboflavin kinase-like"/>
    <property type="match status" value="1"/>
</dbReference>
<dbReference type="RefSeq" id="XP_022462345.1">
    <property type="nucleotide sequence ID" value="XM_022608540.1"/>
</dbReference>
<dbReference type="eggNOG" id="KOG3110">
    <property type="taxonomic scope" value="Eukaryota"/>
</dbReference>
<evidence type="ECO:0000256" key="10">
    <source>
        <dbReference type="ARBA" id="ARBA00022840"/>
    </source>
</evidence>
<dbReference type="KEGG" id="kng:KNAG_0A04220"/>
<evidence type="ECO:0000256" key="4">
    <source>
        <dbReference type="ARBA" id="ARBA00012105"/>
    </source>
</evidence>
<comment type="similarity">
    <text evidence="3">Belongs to the flavokinase family.</text>
</comment>
<dbReference type="GO" id="GO:0009398">
    <property type="term" value="P:FMN biosynthetic process"/>
    <property type="evidence" value="ECO:0007669"/>
    <property type="project" value="UniProtKB-UniPathway"/>
</dbReference>
<name>J7S2D1_HUIN7</name>
<keyword evidence="14" id="KW-1185">Reference proteome</keyword>
<dbReference type="GO" id="GO:0008531">
    <property type="term" value="F:riboflavin kinase activity"/>
    <property type="evidence" value="ECO:0007669"/>
    <property type="project" value="UniProtKB-EC"/>
</dbReference>
<keyword evidence="10" id="KW-0067">ATP-binding</keyword>
<gene>
    <name evidence="13" type="primary">KNAG0A04220</name>
    <name evidence="13" type="ordered locus">KNAG_0A04220</name>
</gene>
<reference evidence="14" key="2">
    <citation type="submission" date="2012-08" db="EMBL/GenBank/DDBJ databases">
        <title>Genome sequence of Kazachstania naganishii.</title>
        <authorList>
            <person name="Gordon J.L."/>
            <person name="Armisen D."/>
            <person name="Proux-Wera E."/>
            <person name="OhEigeartaigh S.S."/>
            <person name="Byrne K.P."/>
            <person name="Wolfe K.H."/>
        </authorList>
    </citation>
    <scope>NUCLEOTIDE SEQUENCE [LARGE SCALE GENOMIC DNA]</scope>
    <source>
        <strain evidence="14">ATCC MYA-139 / BCRC 22969 / CBS 8797 / CCRC 22969 / KCTC 17520 / NBRC 10181 / NCYC 3082</strain>
    </source>
</reference>
<keyword evidence="8" id="KW-0808">Transferase</keyword>
<dbReference type="EC" id="2.7.1.26" evidence="4"/>
<dbReference type="STRING" id="1071383.J7S2D1"/>
<dbReference type="Pfam" id="PF01687">
    <property type="entry name" value="Flavokinase"/>
    <property type="match status" value="1"/>
</dbReference>
<evidence type="ECO:0000259" key="12">
    <source>
        <dbReference type="SMART" id="SM00904"/>
    </source>
</evidence>
<evidence type="ECO:0000313" key="13">
    <source>
        <dbReference type="EMBL" id="CCK68099.1"/>
    </source>
</evidence>
<keyword evidence="9" id="KW-0547">Nucleotide-binding</keyword>
<dbReference type="AlphaFoldDB" id="J7S2D1"/>
<dbReference type="GO" id="GO:0005524">
    <property type="term" value="F:ATP binding"/>
    <property type="evidence" value="ECO:0007669"/>
    <property type="project" value="UniProtKB-KW"/>
</dbReference>
<dbReference type="InterPro" id="IPR023468">
    <property type="entry name" value="Riboflavin_kinase"/>
</dbReference>
<evidence type="ECO:0000313" key="14">
    <source>
        <dbReference type="Proteomes" id="UP000006310"/>
    </source>
</evidence>
<dbReference type="UniPathway" id="UPA00276">
    <property type="reaction ID" value="UER00406"/>
</dbReference>
<dbReference type="EMBL" id="HE978314">
    <property type="protein sequence ID" value="CCK68099.1"/>
    <property type="molecule type" value="Genomic_DNA"/>
</dbReference>
<accession>J7S2D1</accession>